<evidence type="ECO:0000313" key="4">
    <source>
        <dbReference type="EMBL" id="CAI9739147.1"/>
    </source>
</evidence>
<keyword evidence="2" id="KW-0472">Membrane</keyword>
<reference evidence="4" key="1">
    <citation type="submission" date="2023-08" db="EMBL/GenBank/DDBJ databases">
        <authorList>
            <person name="Alioto T."/>
            <person name="Alioto T."/>
            <person name="Gomez Garrido J."/>
        </authorList>
    </citation>
    <scope>NUCLEOTIDE SEQUENCE</scope>
</reference>
<dbReference type="InterPro" id="IPR001107">
    <property type="entry name" value="Band_7"/>
</dbReference>
<protein>
    <recommendedName>
        <fullName evidence="3">Band 7 domain-containing protein</fullName>
    </recommendedName>
</protein>
<evidence type="ECO:0000259" key="3">
    <source>
        <dbReference type="Pfam" id="PF01145"/>
    </source>
</evidence>
<keyword evidence="1" id="KW-0175">Coiled coil</keyword>
<dbReference type="EMBL" id="OX597835">
    <property type="protein sequence ID" value="CAI9739147.1"/>
    <property type="molecule type" value="Genomic_DNA"/>
</dbReference>
<dbReference type="InterPro" id="IPR036013">
    <property type="entry name" value="Band_7/SPFH_dom_sf"/>
</dbReference>
<accession>A0AA36FIS6</accession>
<keyword evidence="2" id="KW-1133">Transmembrane helix</keyword>
<dbReference type="Gene3D" id="3.30.479.30">
    <property type="entry name" value="Band 7 domain"/>
    <property type="match status" value="1"/>
</dbReference>
<proteinExistence type="predicted"/>
<dbReference type="AlphaFoldDB" id="A0AA36FIS6"/>
<organism evidence="4 5">
    <name type="scientific">Octopus vulgaris</name>
    <name type="common">Common octopus</name>
    <dbReference type="NCBI Taxonomy" id="6645"/>
    <lineage>
        <taxon>Eukaryota</taxon>
        <taxon>Metazoa</taxon>
        <taxon>Spiralia</taxon>
        <taxon>Lophotrochozoa</taxon>
        <taxon>Mollusca</taxon>
        <taxon>Cephalopoda</taxon>
        <taxon>Coleoidea</taxon>
        <taxon>Octopodiformes</taxon>
        <taxon>Octopoda</taxon>
        <taxon>Incirrata</taxon>
        <taxon>Octopodidae</taxon>
        <taxon>Octopus</taxon>
    </lineage>
</organism>
<keyword evidence="5" id="KW-1185">Reference proteome</keyword>
<evidence type="ECO:0000313" key="5">
    <source>
        <dbReference type="Proteomes" id="UP001162480"/>
    </source>
</evidence>
<dbReference type="Proteomes" id="UP001162480">
    <property type="component" value="Chromosome 22"/>
</dbReference>
<feature type="domain" description="Band 7" evidence="3">
    <location>
        <begin position="43"/>
        <end position="215"/>
    </location>
</feature>
<feature type="transmembrane region" description="Helical" evidence="2">
    <location>
        <begin position="19"/>
        <end position="38"/>
    </location>
</feature>
<dbReference type="Pfam" id="PF01145">
    <property type="entry name" value="Band_7"/>
    <property type="match status" value="1"/>
</dbReference>
<evidence type="ECO:0000256" key="1">
    <source>
        <dbReference type="SAM" id="Coils"/>
    </source>
</evidence>
<name>A0AA36FIS6_OCTVU</name>
<feature type="coiled-coil region" evidence="1">
    <location>
        <begin position="195"/>
        <end position="255"/>
    </location>
</feature>
<dbReference type="SUPFAM" id="SSF117892">
    <property type="entry name" value="Band 7/SPFH domain"/>
    <property type="match status" value="1"/>
</dbReference>
<gene>
    <name evidence="4" type="ORF">OCTVUL_1B022641</name>
</gene>
<evidence type="ECO:0000256" key="2">
    <source>
        <dbReference type="SAM" id="Phobius"/>
    </source>
</evidence>
<keyword evidence="2" id="KW-0812">Transmembrane</keyword>
<sequence length="329" mass="37458">MAFSITAFQVRTSRMSPKAIALCIGAVMAVAIIATLLATSMKKLQTYEVGLIYNKITKRLQDNPKFEGLHLGPPGFTFIIFPNVYQTKTFNGIMCLNQNGVRIILDVSCQFKVQLHSMKKVIKEFKDFDGLKRVLQYAGTAAIHEACSNFTTAEFQERREAFRKLVQEIMEFRFNALNTDISSIQVNNIRRPQPYEKAIRAKERAREDILVARQEQPKQLIEAETKVKEAIAISNITLEKAKSRARIKKKQAESEASAILIQYQKEAESLQNVLSPEGLNYTNDEFLQYMAIRIISSLNNTLYVGMNFPENPYSIPFRRPPPPNVTPKK</sequence>